<reference evidence="7" key="1">
    <citation type="submission" date="2020-05" db="EMBL/GenBank/DDBJ databases">
        <authorList>
            <person name="Chiriac C."/>
            <person name="Salcher M."/>
            <person name="Ghai R."/>
            <person name="Kavagutti S V."/>
        </authorList>
    </citation>
    <scope>NUCLEOTIDE SEQUENCE</scope>
</reference>
<organism evidence="7">
    <name type="scientific">freshwater metagenome</name>
    <dbReference type="NCBI Taxonomy" id="449393"/>
    <lineage>
        <taxon>unclassified sequences</taxon>
        <taxon>metagenomes</taxon>
        <taxon>ecological metagenomes</taxon>
    </lineage>
</organism>
<evidence type="ECO:0000313" key="3">
    <source>
        <dbReference type="EMBL" id="CAB4614321.1"/>
    </source>
</evidence>
<evidence type="ECO:0000313" key="2">
    <source>
        <dbReference type="EMBL" id="CAB4591454.1"/>
    </source>
</evidence>
<dbReference type="EMBL" id="CAEZYL010000038">
    <property type="protein sequence ID" value="CAB4723527.1"/>
    <property type="molecule type" value="Genomic_DNA"/>
</dbReference>
<evidence type="ECO:0000313" key="1">
    <source>
        <dbReference type="EMBL" id="CAB4532843.1"/>
    </source>
</evidence>
<dbReference type="AlphaFoldDB" id="A0A6J7QEX2"/>
<dbReference type="EMBL" id="CAFBME010000031">
    <property type="protein sequence ID" value="CAB4892368.1"/>
    <property type="molecule type" value="Genomic_DNA"/>
</dbReference>
<proteinExistence type="predicted"/>
<protein>
    <submittedName>
        <fullName evidence="7">Unannotated protein</fullName>
    </submittedName>
</protein>
<gene>
    <name evidence="1" type="ORF">UFOPK1380_00508</name>
    <name evidence="2" type="ORF">UFOPK1778_00724</name>
    <name evidence="3" type="ORF">UFOPK1863_00606</name>
    <name evidence="4" type="ORF">UFOPK2689_00739</name>
    <name evidence="5" type="ORF">UFOPK3555_00451</name>
    <name evidence="6" type="ORF">UFOPK3874_00416</name>
    <name evidence="7" type="ORF">UFOPK4095_00721</name>
</gene>
<evidence type="ECO:0000313" key="5">
    <source>
        <dbReference type="EMBL" id="CAB4892368.1"/>
    </source>
</evidence>
<dbReference type="EMBL" id="CAFBNS010000053">
    <property type="protein sequence ID" value="CAB4959121.1"/>
    <property type="molecule type" value="Genomic_DNA"/>
</dbReference>
<evidence type="ECO:0000313" key="4">
    <source>
        <dbReference type="EMBL" id="CAB4723527.1"/>
    </source>
</evidence>
<dbReference type="EMBL" id="CAEZUY010000045">
    <property type="protein sequence ID" value="CAB4614321.1"/>
    <property type="molecule type" value="Genomic_DNA"/>
</dbReference>
<dbReference type="EMBL" id="CAEZUD010000033">
    <property type="protein sequence ID" value="CAB4591454.1"/>
    <property type="molecule type" value="Genomic_DNA"/>
</dbReference>
<name>A0A6J7QEX2_9ZZZZ</name>
<dbReference type="EMBL" id="CAFBPI010000038">
    <property type="protein sequence ID" value="CAB5015656.1"/>
    <property type="molecule type" value="Genomic_DNA"/>
</dbReference>
<dbReference type="EMBL" id="CAEZSC010000021">
    <property type="protein sequence ID" value="CAB4532843.1"/>
    <property type="molecule type" value="Genomic_DNA"/>
</dbReference>
<evidence type="ECO:0000313" key="6">
    <source>
        <dbReference type="EMBL" id="CAB4959121.1"/>
    </source>
</evidence>
<evidence type="ECO:0000313" key="7">
    <source>
        <dbReference type="EMBL" id="CAB5015656.1"/>
    </source>
</evidence>
<sequence length="200" mass="20940">MKTTSKKFSTLALAAALIAASLVAGTSSANAAAAKANGACAKAGAKTTIAKTKFTCGVSPISTSKKLTWVSATCTSASVTYGKAAQQQKTLVDAEVYAESKLQKVIDSFIQTRDLWLKAQDEYQKRIDSAIAANPKANTSVDTTGMTNAKTRAESADKKVISWQGILADTKKTQSTLLAQGEDNLAQAKKDMGTICKSGY</sequence>
<accession>A0A6J7QEX2</accession>